<feature type="region of interest" description="Disordered" evidence="1">
    <location>
        <begin position="63"/>
        <end position="115"/>
    </location>
</feature>
<feature type="compositionally biased region" description="Basic and acidic residues" evidence="1">
    <location>
        <begin position="70"/>
        <end position="98"/>
    </location>
</feature>
<keyword evidence="2" id="KW-0812">Transmembrane</keyword>
<keyword evidence="4" id="KW-1185">Reference proteome</keyword>
<gene>
    <name evidence="3" type="ORF">I8D64_15155</name>
</gene>
<evidence type="ECO:0000313" key="4">
    <source>
        <dbReference type="Proteomes" id="UP000612352"/>
    </source>
</evidence>
<keyword evidence="2" id="KW-1133">Transmembrane helix</keyword>
<dbReference type="RefSeq" id="WP_200503635.1">
    <property type="nucleotide sequence ID" value="NZ_JAEDAJ010000013.1"/>
</dbReference>
<comment type="caution">
    <text evidence="3">The sequence shown here is derived from an EMBL/GenBank/DDBJ whole genome shotgun (WGS) entry which is preliminary data.</text>
</comment>
<dbReference type="EMBL" id="JAEDAJ010000013">
    <property type="protein sequence ID" value="MBK0332738.1"/>
    <property type="molecule type" value="Genomic_DNA"/>
</dbReference>
<feature type="transmembrane region" description="Helical" evidence="2">
    <location>
        <begin position="39"/>
        <end position="60"/>
    </location>
</feature>
<name>A0ABS1BDL2_9MICO</name>
<proteinExistence type="predicted"/>
<organism evidence="3 4">
    <name type="scientific">Brachybacterium halotolerans</name>
    <dbReference type="NCBI Taxonomy" id="2795215"/>
    <lineage>
        <taxon>Bacteria</taxon>
        <taxon>Bacillati</taxon>
        <taxon>Actinomycetota</taxon>
        <taxon>Actinomycetes</taxon>
        <taxon>Micrococcales</taxon>
        <taxon>Dermabacteraceae</taxon>
        <taxon>Brachybacterium</taxon>
    </lineage>
</organism>
<evidence type="ECO:0000313" key="3">
    <source>
        <dbReference type="EMBL" id="MBK0332738.1"/>
    </source>
</evidence>
<sequence>MAPRSRSLTGRIRDQIGFSLVAVLVLFMLLRVFGVRSSVAGLVLSIALTLALNVGLSYIGEARARSARRRAQEGSRDPRRYDPRDDLDAPERRGGTREGRRRQGGGDIRWRDDGR</sequence>
<feature type="transmembrane region" description="Helical" evidence="2">
    <location>
        <begin position="12"/>
        <end position="33"/>
    </location>
</feature>
<accession>A0ABS1BDL2</accession>
<keyword evidence="2" id="KW-0472">Membrane</keyword>
<protein>
    <recommendedName>
        <fullName evidence="5">DUF4229 domain-containing protein</fullName>
    </recommendedName>
</protein>
<dbReference type="Proteomes" id="UP000612352">
    <property type="component" value="Unassembled WGS sequence"/>
</dbReference>
<evidence type="ECO:0000256" key="2">
    <source>
        <dbReference type="SAM" id="Phobius"/>
    </source>
</evidence>
<reference evidence="3 4" key="1">
    <citation type="submission" date="2020-12" db="EMBL/GenBank/DDBJ databases">
        <title>Brachybacterium sp. MASK1Z-5, whole genome shotgun sequence.</title>
        <authorList>
            <person name="Tuo L."/>
        </authorList>
    </citation>
    <scope>NUCLEOTIDE SEQUENCE [LARGE SCALE GENOMIC DNA]</scope>
    <source>
        <strain evidence="3 4">MASK1Z-5</strain>
    </source>
</reference>
<evidence type="ECO:0008006" key="5">
    <source>
        <dbReference type="Google" id="ProtNLM"/>
    </source>
</evidence>
<evidence type="ECO:0000256" key="1">
    <source>
        <dbReference type="SAM" id="MobiDB-lite"/>
    </source>
</evidence>